<dbReference type="GO" id="GO:0000978">
    <property type="term" value="F:RNA polymerase II cis-regulatory region sequence-specific DNA binding"/>
    <property type="evidence" value="ECO:0007669"/>
    <property type="project" value="TreeGrafter"/>
</dbReference>
<evidence type="ECO:0000256" key="6">
    <source>
        <dbReference type="ARBA" id="ARBA00023015"/>
    </source>
</evidence>
<proteinExistence type="predicted"/>
<evidence type="ECO:0000256" key="2">
    <source>
        <dbReference type="ARBA" id="ARBA00022723"/>
    </source>
</evidence>
<evidence type="ECO:0000313" key="12">
    <source>
        <dbReference type="EMBL" id="KAH3679664.1"/>
    </source>
</evidence>
<dbReference type="PROSITE" id="PS00028">
    <property type="entry name" value="ZINC_FINGER_C2H2_1"/>
    <property type="match status" value="1"/>
</dbReference>
<organism evidence="12 13">
    <name type="scientific">Wickerhamomyces mucosus</name>
    <dbReference type="NCBI Taxonomy" id="1378264"/>
    <lineage>
        <taxon>Eukaryota</taxon>
        <taxon>Fungi</taxon>
        <taxon>Dikarya</taxon>
        <taxon>Ascomycota</taxon>
        <taxon>Saccharomycotina</taxon>
        <taxon>Saccharomycetes</taxon>
        <taxon>Phaffomycetales</taxon>
        <taxon>Wickerhamomycetaceae</taxon>
        <taxon>Wickerhamomyces</taxon>
    </lineage>
</organism>
<keyword evidence="3" id="KW-0677">Repeat</keyword>
<dbReference type="OrthoDB" id="654211at2759"/>
<feature type="domain" description="C2H2-type" evidence="11">
    <location>
        <begin position="10"/>
        <end position="37"/>
    </location>
</feature>
<dbReference type="GO" id="GO:0005737">
    <property type="term" value="C:cytoplasm"/>
    <property type="evidence" value="ECO:0007669"/>
    <property type="project" value="TreeGrafter"/>
</dbReference>
<evidence type="ECO:0000259" key="11">
    <source>
        <dbReference type="PROSITE" id="PS50157"/>
    </source>
</evidence>
<dbReference type="PANTHER" id="PTHR47428">
    <property type="entry name" value="REGULATORY PROTEIN MIG1-RELATED"/>
    <property type="match status" value="1"/>
</dbReference>
<evidence type="ECO:0000256" key="5">
    <source>
        <dbReference type="ARBA" id="ARBA00022833"/>
    </source>
</evidence>
<dbReference type="Gene3D" id="3.30.160.60">
    <property type="entry name" value="Classic Zinc Finger"/>
    <property type="match status" value="1"/>
</dbReference>
<dbReference type="InterPro" id="IPR051007">
    <property type="entry name" value="creA/MIG_C2H2-ZnF"/>
</dbReference>
<feature type="compositionally biased region" description="Polar residues" evidence="10">
    <location>
        <begin position="207"/>
        <end position="230"/>
    </location>
</feature>
<protein>
    <recommendedName>
        <fullName evidence="11">C2H2-type domain-containing protein</fullName>
    </recommendedName>
</protein>
<dbReference type="GO" id="GO:0000433">
    <property type="term" value="P:carbon catabolite repression of transcription from RNA polymerase II promoter by glucose"/>
    <property type="evidence" value="ECO:0007669"/>
    <property type="project" value="TreeGrafter"/>
</dbReference>
<keyword evidence="2" id="KW-0479">Metal-binding</keyword>
<feature type="region of interest" description="Disordered" evidence="10">
    <location>
        <begin position="293"/>
        <end position="342"/>
    </location>
</feature>
<reference evidence="12" key="1">
    <citation type="journal article" date="2021" name="Open Biol.">
        <title>Shared evolutionary footprints suggest mitochondrial oxidative damage underlies multiple complex I losses in fungi.</title>
        <authorList>
            <person name="Schikora-Tamarit M.A."/>
            <person name="Marcet-Houben M."/>
            <person name="Nosek J."/>
            <person name="Gabaldon T."/>
        </authorList>
    </citation>
    <scope>NUCLEOTIDE SEQUENCE</scope>
    <source>
        <strain evidence="12">CBS6341</strain>
    </source>
</reference>
<evidence type="ECO:0000313" key="13">
    <source>
        <dbReference type="Proteomes" id="UP000769528"/>
    </source>
</evidence>
<accession>A0A9P8PYN4</accession>
<evidence type="ECO:0000256" key="3">
    <source>
        <dbReference type="ARBA" id="ARBA00022737"/>
    </source>
</evidence>
<dbReference type="EMBL" id="JAEUBF010000264">
    <property type="protein sequence ID" value="KAH3679664.1"/>
    <property type="molecule type" value="Genomic_DNA"/>
</dbReference>
<evidence type="ECO:0000256" key="10">
    <source>
        <dbReference type="SAM" id="MobiDB-lite"/>
    </source>
</evidence>
<comment type="caution">
    <text evidence="12">The sequence shown here is derived from an EMBL/GenBank/DDBJ whole genome shotgun (WGS) entry which is preliminary data.</text>
</comment>
<comment type="subcellular location">
    <subcellularLocation>
        <location evidence="1">Nucleus</location>
    </subcellularLocation>
</comment>
<feature type="compositionally biased region" description="Low complexity" evidence="10">
    <location>
        <begin position="231"/>
        <end position="243"/>
    </location>
</feature>
<dbReference type="AlphaFoldDB" id="A0A9P8PYN4"/>
<feature type="region of interest" description="Disordered" evidence="10">
    <location>
        <begin position="205"/>
        <end position="243"/>
    </location>
</feature>
<dbReference type="SUPFAM" id="SSF57667">
    <property type="entry name" value="beta-beta-alpha zinc fingers"/>
    <property type="match status" value="1"/>
</dbReference>
<dbReference type="PROSITE" id="PS50157">
    <property type="entry name" value="ZINC_FINGER_C2H2_2"/>
    <property type="match status" value="1"/>
</dbReference>
<keyword evidence="4 9" id="KW-0863">Zinc-finger</keyword>
<feature type="compositionally biased region" description="Low complexity" evidence="10">
    <location>
        <begin position="330"/>
        <end position="342"/>
    </location>
</feature>
<sequence length="342" mass="38177">MRIHTGEKPFKCQYCPKKFSRSDELTRHTRIHSNNRFKKNKSSTNLQQVQEFNQPVTYYINPLPPQTQIIQPQPIESQPILLQPLQAQPIQIQPLHATQSHLQEHSQIEQQPQQNIQALPFHQPVPQGAQYNANYNQQPQTISTLHQSASHPVLPQLLSSTSPSHDHLPNSPHTASMPNSLHGASLFGTKSTINLPNILSPPKILKSHSSSSIRQHQANSLFSSHNNSSTNLSEYSTKSNSSTSLYSLNQPIPIGTSSNPLNVLSNLKRMTPINQSSTSPIYTRFSDDLLHQAKKSRPNSPPVFQLSIDTPLSTPSQSPKLQARESSQNLPSLKSLDLPKLQ</sequence>
<evidence type="ECO:0000256" key="7">
    <source>
        <dbReference type="ARBA" id="ARBA00023163"/>
    </source>
</evidence>
<dbReference type="GO" id="GO:0008270">
    <property type="term" value="F:zinc ion binding"/>
    <property type="evidence" value="ECO:0007669"/>
    <property type="project" value="UniProtKB-KW"/>
</dbReference>
<dbReference type="SMART" id="SM00355">
    <property type="entry name" value="ZnF_C2H2"/>
    <property type="match status" value="1"/>
</dbReference>
<keyword evidence="6" id="KW-0805">Transcription regulation</keyword>
<keyword evidence="13" id="KW-1185">Reference proteome</keyword>
<dbReference type="InterPro" id="IPR013087">
    <property type="entry name" value="Znf_C2H2_type"/>
</dbReference>
<dbReference type="GO" id="GO:0005634">
    <property type="term" value="C:nucleus"/>
    <property type="evidence" value="ECO:0007669"/>
    <property type="project" value="UniProtKB-SubCell"/>
</dbReference>
<reference evidence="12" key="2">
    <citation type="submission" date="2021-01" db="EMBL/GenBank/DDBJ databases">
        <authorList>
            <person name="Schikora-Tamarit M.A."/>
        </authorList>
    </citation>
    <scope>NUCLEOTIDE SEQUENCE</scope>
    <source>
        <strain evidence="12">CBS6341</strain>
    </source>
</reference>
<dbReference type="FunFam" id="3.30.160.60:FF:000690">
    <property type="entry name" value="Zinc finger protein 354C"/>
    <property type="match status" value="1"/>
</dbReference>
<dbReference type="PANTHER" id="PTHR47428:SF1">
    <property type="entry name" value="REGULATORY PROTEIN MIG1-RELATED"/>
    <property type="match status" value="1"/>
</dbReference>
<evidence type="ECO:0000256" key="4">
    <source>
        <dbReference type="ARBA" id="ARBA00022771"/>
    </source>
</evidence>
<keyword evidence="7" id="KW-0804">Transcription</keyword>
<name>A0A9P8PYN4_9ASCO</name>
<evidence type="ECO:0000256" key="9">
    <source>
        <dbReference type="PROSITE-ProRule" id="PRU00042"/>
    </source>
</evidence>
<feature type="region of interest" description="Disordered" evidence="10">
    <location>
        <begin position="155"/>
        <end position="183"/>
    </location>
</feature>
<dbReference type="Pfam" id="PF00096">
    <property type="entry name" value="zf-C2H2"/>
    <property type="match status" value="1"/>
</dbReference>
<keyword evidence="5" id="KW-0862">Zinc</keyword>
<gene>
    <name evidence="12" type="ORF">WICMUC_000804</name>
</gene>
<dbReference type="Proteomes" id="UP000769528">
    <property type="component" value="Unassembled WGS sequence"/>
</dbReference>
<evidence type="ECO:0000256" key="1">
    <source>
        <dbReference type="ARBA" id="ARBA00004123"/>
    </source>
</evidence>
<evidence type="ECO:0000256" key="8">
    <source>
        <dbReference type="ARBA" id="ARBA00023242"/>
    </source>
</evidence>
<keyword evidence="8" id="KW-0539">Nucleus</keyword>
<feature type="compositionally biased region" description="Polar residues" evidence="10">
    <location>
        <begin position="307"/>
        <end position="329"/>
    </location>
</feature>
<dbReference type="InterPro" id="IPR036236">
    <property type="entry name" value="Znf_C2H2_sf"/>
</dbReference>